<feature type="non-terminal residue" evidence="1">
    <location>
        <position position="142"/>
    </location>
</feature>
<name>A0A7J6UUP4_THATH</name>
<proteinExistence type="predicted"/>
<gene>
    <name evidence="1" type="ORF">FRX31_034116</name>
</gene>
<dbReference type="Proteomes" id="UP000554482">
    <property type="component" value="Unassembled WGS sequence"/>
</dbReference>
<reference evidence="1 2" key="1">
    <citation type="submission" date="2020-06" db="EMBL/GenBank/DDBJ databases">
        <title>Transcriptomic and genomic resources for Thalictrum thalictroides and T. hernandezii: Facilitating candidate gene discovery in an emerging model plant lineage.</title>
        <authorList>
            <person name="Arias T."/>
            <person name="Riano-Pachon D.M."/>
            <person name="Di Stilio V.S."/>
        </authorList>
    </citation>
    <scope>NUCLEOTIDE SEQUENCE [LARGE SCALE GENOMIC DNA]</scope>
    <source>
        <strain evidence="2">cv. WT478/WT964</strain>
        <tissue evidence="1">Leaves</tissue>
    </source>
</reference>
<organism evidence="1 2">
    <name type="scientific">Thalictrum thalictroides</name>
    <name type="common">Rue-anemone</name>
    <name type="synonym">Anemone thalictroides</name>
    <dbReference type="NCBI Taxonomy" id="46969"/>
    <lineage>
        <taxon>Eukaryota</taxon>
        <taxon>Viridiplantae</taxon>
        <taxon>Streptophyta</taxon>
        <taxon>Embryophyta</taxon>
        <taxon>Tracheophyta</taxon>
        <taxon>Spermatophyta</taxon>
        <taxon>Magnoliopsida</taxon>
        <taxon>Ranunculales</taxon>
        <taxon>Ranunculaceae</taxon>
        <taxon>Thalictroideae</taxon>
        <taxon>Thalictrum</taxon>
    </lineage>
</organism>
<sequence length="142" mass="16019">MDAFLLMSKFVSAPYTMTCLSMPGVNMALAGTQRALLFPRPVSSRNYLAIMNNGPVLTVRFRANSMFVPTFMHHGPVFFFWSRSSYFGMVKNQFSWCYPSTHTQFFLSRTQLSFFPAATSMLPSSSGNLLGYIPYIQLPKPA</sequence>
<evidence type="ECO:0000313" key="2">
    <source>
        <dbReference type="Proteomes" id="UP000554482"/>
    </source>
</evidence>
<comment type="caution">
    <text evidence="1">The sequence shown here is derived from an EMBL/GenBank/DDBJ whole genome shotgun (WGS) entry which is preliminary data.</text>
</comment>
<protein>
    <submittedName>
        <fullName evidence="1">Uncharacterized protein</fullName>
    </submittedName>
</protein>
<dbReference type="EMBL" id="JABWDY010042960">
    <property type="protein sequence ID" value="KAF5176297.1"/>
    <property type="molecule type" value="Genomic_DNA"/>
</dbReference>
<evidence type="ECO:0000313" key="1">
    <source>
        <dbReference type="EMBL" id="KAF5176297.1"/>
    </source>
</evidence>
<accession>A0A7J6UUP4</accession>
<keyword evidence="2" id="KW-1185">Reference proteome</keyword>
<dbReference type="AlphaFoldDB" id="A0A7J6UUP4"/>